<dbReference type="EC" id="2.7.13.3" evidence="3"/>
<dbReference type="EMBL" id="HG917869">
    <property type="protein sequence ID" value="CDM69900.1"/>
    <property type="molecule type" value="Genomic_DNA"/>
</dbReference>
<dbReference type="CDD" id="cd00082">
    <property type="entry name" value="HisKA"/>
    <property type="match status" value="1"/>
</dbReference>
<comment type="catalytic activity">
    <reaction evidence="1">
        <text>ATP + protein L-histidine = ADP + protein N-phospho-L-histidine.</text>
        <dbReference type="EC" id="2.7.13.3"/>
    </reaction>
</comment>
<dbReference type="InterPro" id="IPR003661">
    <property type="entry name" value="HisK_dim/P_dom"/>
</dbReference>
<gene>
    <name evidence="10" type="ORF">CM240_2783</name>
</gene>
<dbReference type="GO" id="GO:0016020">
    <property type="term" value="C:membrane"/>
    <property type="evidence" value="ECO:0007669"/>
    <property type="project" value="UniProtKB-SubCell"/>
</dbReference>
<dbReference type="SMART" id="SM00387">
    <property type="entry name" value="HATPase_c"/>
    <property type="match status" value="1"/>
</dbReference>
<dbReference type="Gene3D" id="1.10.287.130">
    <property type="match status" value="1"/>
</dbReference>
<dbReference type="FunFam" id="3.30.565.10:FF:000006">
    <property type="entry name" value="Sensor histidine kinase WalK"/>
    <property type="match status" value="1"/>
</dbReference>
<dbReference type="RefSeq" id="WP_051483868.1">
    <property type="nucleotide sequence ID" value="NZ_HG917869.1"/>
</dbReference>
<dbReference type="PANTHER" id="PTHR43711:SF26">
    <property type="entry name" value="SENSOR HISTIDINE KINASE RCSC"/>
    <property type="match status" value="1"/>
</dbReference>
<dbReference type="GO" id="GO:0000155">
    <property type="term" value="F:phosphorelay sensor kinase activity"/>
    <property type="evidence" value="ECO:0007669"/>
    <property type="project" value="InterPro"/>
</dbReference>
<protein>
    <recommendedName>
        <fullName evidence="3">histidine kinase</fullName>
        <ecNumber evidence="3">2.7.13.3</ecNumber>
    </recommendedName>
</protein>
<dbReference type="HOGENOM" id="CLU_000445_89_20_9"/>
<evidence type="ECO:0000313" key="10">
    <source>
        <dbReference type="EMBL" id="CDM69900.1"/>
    </source>
</evidence>
<dbReference type="PANTHER" id="PTHR43711">
    <property type="entry name" value="TWO-COMPONENT HISTIDINE KINASE"/>
    <property type="match status" value="1"/>
</dbReference>
<dbReference type="InterPro" id="IPR036890">
    <property type="entry name" value="HATPase_C_sf"/>
</dbReference>
<dbReference type="SUPFAM" id="SSF47384">
    <property type="entry name" value="Homodimeric domain of signal transducing histidine kinase"/>
    <property type="match status" value="1"/>
</dbReference>
<accession>W6SJM9</accession>
<evidence type="ECO:0000256" key="8">
    <source>
        <dbReference type="SAM" id="Phobius"/>
    </source>
</evidence>
<keyword evidence="8" id="KW-0472">Membrane</keyword>
<dbReference type="STRING" id="1216932.CM240_2783"/>
<dbReference type="Gene3D" id="3.30.565.10">
    <property type="entry name" value="Histidine kinase-like ATPase, C-terminal domain"/>
    <property type="match status" value="1"/>
</dbReference>
<comment type="subcellular location">
    <subcellularLocation>
        <location evidence="2">Membrane</location>
    </subcellularLocation>
</comment>
<evidence type="ECO:0000256" key="2">
    <source>
        <dbReference type="ARBA" id="ARBA00004370"/>
    </source>
</evidence>
<dbReference type="Gene3D" id="3.40.50.2300">
    <property type="match status" value="2"/>
</dbReference>
<dbReference type="PATRIC" id="fig|1216932.3.peg.2745"/>
<organism evidence="10 11">
    <name type="scientific">Clostridium bornimense</name>
    <dbReference type="NCBI Taxonomy" id="1216932"/>
    <lineage>
        <taxon>Bacteria</taxon>
        <taxon>Bacillati</taxon>
        <taxon>Bacillota</taxon>
        <taxon>Clostridia</taxon>
        <taxon>Eubacteriales</taxon>
        <taxon>Clostridiaceae</taxon>
        <taxon>Clostridium</taxon>
    </lineage>
</organism>
<dbReference type="PROSITE" id="PS50109">
    <property type="entry name" value="HIS_KIN"/>
    <property type="match status" value="1"/>
</dbReference>
<evidence type="ECO:0000259" key="9">
    <source>
        <dbReference type="PROSITE" id="PS50109"/>
    </source>
</evidence>
<keyword evidence="11" id="KW-1185">Reference proteome</keyword>
<dbReference type="OrthoDB" id="9813394at2"/>
<dbReference type="InterPro" id="IPR036097">
    <property type="entry name" value="HisK_dim/P_sf"/>
</dbReference>
<dbReference type="eggNOG" id="COG5002">
    <property type="taxonomic scope" value="Bacteria"/>
</dbReference>
<dbReference type="KEGG" id="clt:CM240_2783"/>
<evidence type="ECO:0000256" key="1">
    <source>
        <dbReference type="ARBA" id="ARBA00000085"/>
    </source>
</evidence>
<dbReference type="InterPro" id="IPR004358">
    <property type="entry name" value="Sig_transdc_His_kin-like_C"/>
</dbReference>
<dbReference type="Proteomes" id="UP000019426">
    <property type="component" value="Chromosome M2/40_rep2"/>
</dbReference>
<reference evidence="10 11" key="1">
    <citation type="submission" date="2013-11" db="EMBL/GenBank/DDBJ databases">
        <title>Complete genome sequence of Clostridum sp. M2/40.</title>
        <authorList>
            <person name="Wibberg D."/>
            <person name="Puehler A."/>
            <person name="Schlueter A."/>
        </authorList>
    </citation>
    <scope>NUCLEOTIDE SEQUENCE [LARGE SCALE GENOMIC DNA]</scope>
    <source>
        <strain evidence="11">M2/40</strain>
    </source>
</reference>
<feature type="domain" description="Histidine kinase" evidence="9">
    <location>
        <begin position="405"/>
        <end position="633"/>
    </location>
</feature>
<dbReference type="PRINTS" id="PR00344">
    <property type="entry name" value="BCTRLSENSOR"/>
</dbReference>
<dbReference type="InterPro" id="IPR003594">
    <property type="entry name" value="HATPase_dom"/>
</dbReference>
<keyword evidence="6" id="KW-0418">Kinase</keyword>
<evidence type="ECO:0000256" key="6">
    <source>
        <dbReference type="ARBA" id="ARBA00022777"/>
    </source>
</evidence>
<evidence type="ECO:0000256" key="7">
    <source>
        <dbReference type="ARBA" id="ARBA00023012"/>
    </source>
</evidence>
<keyword evidence="4" id="KW-0597">Phosphoprotein</keyword>
<feature type="transmembrane region" description="Helical" evidence="8">
    <location>
        <begin position="354"/>
        <end position="376"/>
    </location>
</feature>
<evidence type="ECO:0000256" key="5">
    <source>
        <dbReference type="ARBA" id="ARBA00022679"/>
    </source>
</evidence>
<keyword evidence="5" id="KW-0808">Transferase</keyword>
<dbReference type="InterPro" id="IPR050736">
    <property type="entry name" value="Sensor_HK_Regulatory"/>
</dbReference>
<dbReference type="AlphaFoldDB" id="W6SJM9"/>
<dbReference type="Pfam" id="PF02518">
    <property type="entry name" value="HATPase_c"/>
    <property type="match status" value="1"/>
</dbReference>
<dbReference type="SUPFAM" id="SSF55874">
    <property type="entry name" value="ATPase domain of HSP90 chaperone/DNA topoisomerase II/histidine kinase"/>
    <property type="match status" value="1"/>
</dbReference>
<dbReference type="SMART" id="SM00388">
    <property type="entry name" value="HisKA"/>
    <property type="match status" value="1"/>
</dbReference>
<evidence type="ECO:0000256" key="3">
    <source>
        <dbReference type="ARBA" id="ARBA00012438"/>
    </source>
</evidence>
<keyword evidence="8" id="KW-1133">Transmembrane helix</keyword>
<dbReference type="InterPro" id="IPR005467">
    <property type="entry name" value="His_kinase_dom"/>
</dbReference>
<keyword evidence="7" id="KW-0902">Two-component regulatory system</keyword>
<proteinExistence type="predicted"/>
<keyword evidence="8" id="KW-0812">Transmembrane</keyword>
<evidence type="ECO:0000313" key="11">
    <source>
        <dbReference type="Proteomes" id="UP000019426"/>
    </source>
</evidence>
<name>W6SJM9_9CLOT</name>
<dbReference type="Pfam" id="PF00512">
    <property type="entry name" value="HisKA"/>
    <property type="match status" value="1"/>
</dbReference>
<evidence type="ECO:0000256" key="4">
    <source>
        <dbReference type="ARBA" id="ARBA00022553"/>
    </source>
</evidence>
<sequence>MRYKYRAIISVCVTLYMFLFICDIDDVFGDIDNNDDEINVLVISSYYGYSKWEKGVLEGFTDSDELGVNLINVSLYFDGIEGIAEKTYVDSVNKMIQEKYGEKYIDCIVTLDDESFMFARANLFNENSVMYKKPIVFLGVNFDMNLSEDEKQYISGIIDDTDEVGAINLILDSDKHIENIYLVAGESKYAEAMASKMPFFRKFANRDYEFEIIQDSRLGNVEERLKDISDEDSAILLVGKFVDDVGVIMESKSVISSIQSKSDVPIYSTAQAYIEGGAIGGVVGNPYKSGKVLAEMVDSVLSHGDIHVSVNPDNKLSVPIVNFRALREYGINPLLLPKDSVVMNKRSYELMVPLYIQNILWISAALIIMVLFYMIYRHIRDMRYAKYIIDEAMYREKVRSDFIVAISHEFRTPINVISSCLKLLEVTVDRGNYEKEYILEKFSLMKKNSNRLLKQVNNLIDTSELNNGYLNLSLNNYNIVEVVEDSVGTIINFAKNKGIEVVFDSEEEEIILAIDKNKIERVILNLLSNSVKYIGDGSNILVMVSISNVTEDERYVSVSVKDDGIGISKDIVDLVFQQFKRGDVDNGLIRECEGSGLGLYIVRRIVELHNGEINIISEVGKGTEVIFKLPLYTIEGDSSGVLATDMSSVDYKADIEFSDLN</sequence>